<dbReference type="AlphaFoldDB" id="A0AAV9VYC4"/>
<feature type="domain" description="TauD/TfdA-like" evidence="2">
    <location>
        <begin position="101"/>
        <end position="354"/>
    </location>
</feature>
<dbReference type="InterPro" id="IPR050411">
    <property type="entry name" value="AlphaKG_dependent_hydroxylases"/>
</dbReference>
<reference evidence="3 4" key="1">
    <citation type="submission" date="2023-08" db="EMBL/GenBank/DDBJ databases">
        <authorList>
            <person name="Palmer J.M."/>
        </authorList>
    </citation>
    <scope>NUCLEOTIDE SEQUENCE [LARGE SCALE GENOMIC DNA]</scope>
    <source>
        <strain evidence="3 4">TWF481</strain>
    </source>
</reference>
<dbReference type="PANTHER" id="PTHR10696:SF54">
    <property type="entry name" value="FAMILY OXIDOREDUCTASE, PUTATIVE (AFU_ORTHOLOGUE AFUA_4G13850)-RELATED"/>
    <property type="match status" value="1"/>
</dbReference>
<dbReference type="GO" id="GO:0016491">
    <property type="term" value="F:oxidoreductase activity"/>
    <property type="evidence" value="ECO:0007669"/>
    <property type="project" value="UniProtKB-KW"/>
</dbReference>
<gene>
    <name evidence="3" type="ORF">TWF481_010938</name>
</gene>
<dbReference type="InterPro" id="IPR003819">
    <property type="entry name" value="TauD/TfdA-like"/>
</dbReference>
<evidence type="ECO:0000313" key="3">
    <source>
        <dbReference type="EMBL" id="KAK6498347.1"/>
    </source>
</evidence>
<dbReference type="EMBL" id="JAVHJL010000008">
    <property type="protein sequence ID" value="KAK6498347.1"/>
    <property type="molecule type" value="Genomic_DNA"/>
</dbReference>
<proteinExistence type="predicted"/>
<evidence type="ECO:0000313" key="4">
    <source>
        <dbReference type="Proteomes" id="UP001370758"/>
    </source>
</evidence>
<protein>
    <recommendedName>
        <fullName evidence="2">TauD/TfdA-like domain-containing protein</fullName>
    </recommendedName>
</protein>
<keyword evidence="4" id="KW-1185">Reference proteome</keyword>
<dbReference type="Pfam" id="PF02668">
    <property type="entry name" value="TauD"/>
    <property type="match status" value="1"/>
</dbReference>
<keyword evidence="1" id="KW-0560">Oxidoreductase</keyword>
<accession>A0AAV9VYC4</accession>
<name>A0AAV9VYC4_9PEZI</name>
<dbReference type="Gene3D" id="3.60.130.10">
    <property type="entry name" value="Clavaminate synthase-like"/>
    <property type="match status" value="1"/>
</dbReference>
<dbReference type="InterPro" id="IPR042098">
    <property type="entry name" value="TauD-like_sf"/>
</dbReference>
<dbReference type="SUPFAM" id="SSF51197">
    <property type="entry name" value="Clavaminate synthase-like"/>
    <property type="match status" value="1"/>
</dbReference>
<evidence type="ECO:0000256" key="1">
    <source>
        <dbReference type="ARBA" id="ARBA00023002"/>
    </source>
</evidence>
<evidence type="ECO:0000259" key="2">
    <source>
        <dbReference type="Pfam" id="PF02668"/>
    </source>
</evidence>
<dbReference type="Proteomes" id="UP001370758">
    <property type="component" value="Unassembled WGS sequence"/>
</dbReference>
<comment type="caution">
    <text evidence="3">The sequence shown here is derived from an EMBL/GenBank/DDBJ whole genome shotgun (WGS) entry which is preliminary data.</text>
</comment>
<sequence length="400" mass="44800">MANSDGVNLGFKLVGPGEQPDIEYHPNPAKYHTRTQLRLNADPNLPNKPLPSGFPARVEGPIVWEGKDWTDEKQWVYELSLAELKEIEDAVEYFKGLNIPLGHISPKTFPLPTFSQTLHSLSKELYSGRGFFVLRTLPVDNLSKLSTAISFAGISSHVGPLRGRQSGNGAVIAHIKDLRATHNLKEIGNAAYTTDAQVFHTDAGDLIALLALEVAAEGGTSRIASSWRVYNEIAETRPDLIGTLAEEWVLDSFGGNPPYSKRPLLFHEDGKIILQYSRRHFTGYLSQKRNPEIPAITEAQAEALDAIHYTAEKYSLALNFQKGDMQFINSLGLVHARDGFRDDEEHTRHLIRLWLRNEELAWKTPAALQHIWDKLYTLKPEEQNFPLEPEIRKKAGGVAK</sequence>
<organism evidence="3 4">
    <name type="scientific">Arthrobotrys musiformis</name>
    <dbReference type="NCBI Taxonomy" id="47236"/>
    <lineage>
        <taxon>Eukaryota</taxon>
        <taxon>Fungi</taxon>
        <taxon>Dikarya</taxon>
        <taxon>Ascomycota</taxon>
        <taxon>Pezizomycotina</taxon>
        <taxon>Orbiliomycetes</taxon>
        <taxon>Orbiliales</taxon>
        <taxon>Orbiliaceae</taxon>
        <taxon>Arthrobotrys</taxon>
    </lineage>
</organism>
<dbReference type="PANTHER" id="PTHR10696">
    <property type="entry name" value="GAMMA-BUTYROBETAINE HYDROXYLASE-RELATED"/>
    <property type="match status" value="1"/>
</dbReference>